<dbReference type="SMART" id="SM00062">
    <property type="entry name" value="PBPb"/>
    <property type="match status" value="1"/>
</dbReference>
<dbReference type="PANTHER" id="PTHR35936:SF17">
    <property type="entry name" value="ARGININE-BINDING EXTRACELLULAR PROTEIN ARTP"/>
    <property type="match status" value="1"/>
</dbReference>
<keyword evidence="1" id="KW-0732">Signal</keyword>
<protein>
    <submittedName>
        <fullName evidence="3">Ectoine/hydroxyectoine ABC transporter substrate-binding protein EhuB</fullName>
    </submittedName>
</protein>
<feature type="domain" description="Solute-binding protein family 3/N-terminal" evidence="2">
    <location>
        <begin position="54"/>
        <end position="285"/>
    </location>
</feature>
<evidence type="ECO:0000256" key="1">
    <source>
        <dbReference type="ARBA" id="ARBA00022729"/>
    </source>
</evidence>
<comment type="caution">
    <text evidence="3">The sequence shown here is derived from an EMBL/GenBank/DDBJ whole genome shotgun (WGS) entry which is preliminary data.</text>
</comment>
<evidence type="ECO:0000313" key="3">
    <source>
        <dbReference type="EMBL" id="GAA5156283.1"/>
    </source>
</evidence>
<dbReference type="NCBIfam" id="TIGR02995">
    <property type="entry name" value="ectoine_ehuB"/>
    <property type="match status" value="1"/>
</dbReference>
<accession>A0ABP9Q3E8</accession>
<dbReference type="RefSeq" id="WP_346052846.1">
    <property type="nucleotide sequence ID" value="NZ_BAABIB010000035.1"/>
</dbReference>
<dbReference type="EMBL" id="BAABIB010000035">
    <property type="protein sequence ID" value="GAA5156283.1"/>
    <property type="molecule type" value="Genomic_DNA"/>
</dbReference>
<evidence type="ECO:0000259" key="2">
    <source>
        <dbReference type="SMART" id="SM00062"/>
    </source>
</evidence>
<reference evidence="4" key="1">
    <citation type="journal article" date="2019" name="Int. J. Syst. Evol. Microbiol.">
        <title>The Global Catalogue of Microorganisms (GCM) 10K type strain sequencing project: providing services to taxonomists for standard genome sequencing and annotation.</title>
        <authorList>
            <consortium name="The Broad Institute Genomics Platform"/>
            <consortium name="The Broad Institute Genome Sequencing Center for Infectious Disease"/>
            <person name="Wu L."/>
            <person name="Ma J."/>
        </authorList>
    </citation>
    <scope>NUCLEOTIDE SEQUENCE [LARGE SCALE GENOMIC DNA]</scope>
    <source>
        <strain evidence="4">JCM 18054</strain>
    </source>
</reference>
<dbReference type="InterPro" id="IPR014337">
    <property type="entry name" value="Ectoine_EhuB"/>
</dbReference>
<keyword evidence="4" id="KW-1185">Reference proteome</keyword>
<dbReference type="PROSITE" id="PS51318">
    <property type="entry name" value="TAT"/>
    <property type="match status" value="1"/>
</dbReference>
<organism evidence="3 4">
    <name type="scientific">Amycolatopsis dongchuanensis</name>
    <dbReference type="NCBI Taxonomy" id="1070866"/>
    <lineage>
        <taxon>Bacteria</taxon>
        <taxon>Bacillati</taxon>
        <taxon>Actinomycetota</taxon>
        <taxon>Actinomycetes</taxon>
        <taxon>Pseudonocardiales</taxon>
        <taxon>Pseudonocardiaceae</taxon>
        <taxon>Amycolatopsis</taxon>
    </lineage>
</organism>
<evidence type="ECO:0000313" key="4">
    <source>
        <dbReference type="Proteomes" id="UP001500192"/>
    </source>
</evidence>
<dbReference type="Pfam" id="PF00497">
    <property type="entry name" value="SBP_bac_3"/>
    <property type="match status" value="1"/>
</dbReference>
<gene>
    <name evidence="3" type="primary">ehuB</name>
    <name evidence="3" type="ORF">GCM10023214_13440</name>
</gene>
<proteinExistence type="predicted"/>
<dbReference type="InterPro" id="IPR001638">
    <property type="entry name" value="Solute-binding_3/MltF_N"/>
</dbReference>
<name>A0ABP9Q3E8_9PSEU</name>
<dbReference type="PANTHER" id="PTHR35936">
    <property type="entry name" value="MEMBRANE-BOUND LYTIC MUREIN TRANSGLYCOSYLASE F"/>
    <property type="match status" value="1"/>
</dbReference>
<dbReference type="InterPro" id="IPR006311">
    <property type="entry name" value="TAT_signal"/>
</dbReference>
<dbReference type="SUPFAM" id="SSF53850">
    <property type="entry name" value="Periplasmic binding protein-like II"/>
    <property type="match status" value="1"/>
</dbReference>
<dbReference type="Proteomes" id="UP001500192">
    <property type="component" value="Unassembled WGS sequence"/>
</dbReference>
<sequence length="302" mass="31917">MPHGEWTRRDFFMRSAAAGAVALGGPAVLAACTQVPQGGSGSGGTLQSARSVGVIKVGIAGEIPYGYTDKGVVTGEAPEVAKAVFRNIGIANVQADQVEFGQLIQSLNARQYDMVAAGMAILPKRCENAAFSDVDYVTPTAFLVPKGNPQQVRNFDDAKAKGVDVAVLSGTVEQQVATDLGLPKDKIHAYDGQPELLQALLTNRAYCGALTDISLRALVAQNPGAPLEVTDGFIPVVNGKRQIQAGGFVFRKDDNDLRTAFNTELKKLQSSGQWLQIVKPFGFAESNVPPADITTEQLCAGK</sequence>
<dbReference type="Gene3D" id="3.40.190.10">
    <property type="entry name" value="Periplasmic binding protein-like II"/>
    <property type="match status" value="2"/>
</dbReference>